<evidence type="ECO:0000256" key="8">
    <source>
        <dbReference type="ARBA" id="ARBA00023163"/>
    </source>
</evidence>
<feature type="domain" description="CS" evidence="13">
    <location>
        <begin position="1"/>
        <end position="89"/>
    </location>
</feature>
<dbReference type="GO" id="GO:0000493">
    <property type="term" value="P:box H/ACA snoRNP assembly"/>
    <property type="evidence" value="ECO:0007669"/>
    <property type="project" value="InterPro"/>
</dbReference>
<dbReference type="EMBL" id="CAJPIZ010000390">
    <property type="protein sequence ID" value="CAG2101307.1"/>
    <property type="molecule type" value="Genomic_DNA"/>
</dbReference>
<dbReference type="GO" id="GO:0051082">
    <property type="term" value="F:unfolded protein binding"/>
    <property type="evidence" value="ECO:0007669"/>
    <property type="project" value="TreeGrafter"/>
</dbReference>
<dbReference type="Pfam" id="PF00135">
    <property type="entry name" value="COesterase"/>
    <property type="match status" value="1"/>
</dbReference>
<dbReference type="EMBL" id="OC854965">
    <property type="protein sequence ID" value="CAD7620877.1"/>
    <property type="molecule type" value="Genomic_DNA"/>
</dbReference>
<dbReference type="InterPro" id="IPR013087">
    <property type="entry name" value="Znf_C2H2_type"/>
</dbReference>
<keyword evidence="3" id="KW-0677">Repeat</keyword>
<dbReference type="GO" id="GO:0008270">
    <property type="term" value="F:zinc ion binding"/>
    <property type="evidence" value="ECO:0007669"/>
    <property type="project" value="UniProtKB-KW"/>
</dbReference>
<dbReference type="FunFam" id="3.30.160.60:FF:000255">
    <property type="entry name" value="Zinc finger and AT-hook domain containing"/>
    <property type="match status" value="1"/>
</dbReference>
<evidence type="ECO:0000256" key="9">
    <source>
        <dbReference type="ARBA" id="ARBA00023180"/>
    </source>
</evidence>
<evidence type="ECO:0000256" key="11">
    <source>
        <dbReference type="PROSITE-ProRule" id="PRU00042"/>
    </source>
</evidence>
<evidence type="ECO:0000313" key="14">
    <source>
        <dbReference type="EMBL" id="CAD7620877.1"/>
    </source>
</evidence>
<evidence type="ECO:0000256" key="5">
    <source>
        <dbReference type="ARBA" id="ARBA00022833"/>
    </source>
</evidence>
<dbReference type="SUPFAM" id="SSF49764">
    <property type="entry name" value="HSP20-like chaperones"/>
    <property type="match status" value="1"/>
</dbReference>
<dbReference type="SUPFAM" id="SSF53474">
    <property type="entry name" value="alpha/beta-Hydrolases"/>
    <property type="match status" value="1"/>
</dbReference>
<keyword evidence="6" id="KW-0805">Transcription regulation</keyword>
<dbReference type="InterPro" id="IPR039742">
    <property type="entry name" value="Shq1"/>
</dbReference>
<keyword evidence="2" id="KW-0479">Metal-binding</keyword>
<evidence type="ECO:0000256" key="10">
    <source>
        <dbReference type="ARBA" id="ARBA00023242"/>
    </source>
</evidence>
<keyword evidence="4 11" id="KW-0863">Zinc-finger</keyword>
<evidence type="ECO:0000256" key="3">
    <source>
        <dbReference type="ARBA" id="ARBA00022737"/>
    </source>
</evidence>
<dbReference type="InterPro" id="IPR007052">
    <property type="entry name" value="CS_dom"/>
</dbReference>
<dbReference type="PANTHER" id="PTHR12967">
    <property type="entry name" value="PROTEIN SHQ1 HOMOLOG"/>
    <property type="match status" value="1"/>
</dbReference>
<evidence type="ECO:0000256" key="2">
    <source>
        <dbReference type="ARBA" id="ARBA00022723"/>
    </source>
</evidence>
<dbReference type="AlphaFoldDB" id="A0A7R9KEU9"/>
<keyword evidence="8" id="KW-0804">Transcription</keyword>
<dbReference type="InterPro" id="IPR029058">
    <property type="entry name" value="AB_hydrolase_fold"/>
</dbReference>
<dbReference type="Pfam" id="PF21413">
    <property type="entry name" value="SHQ1-like_CS"/>
    <property type="match status" value="1"/>
</dbReference>
<evidence type="ECO:0000256" key="1">
    <source>
        <dbReference type="ARBA" id="ARBA00004123"/>
    </source>
</evidence>
<keyword evidence="7" id="KW-0238">DNA-binding</keyword>
<dbReference type="SMART" id="SM00355">
    <property type="entry name" value="ZnF_C2H2"/>
    <property type="match status" value="1"/>
</dbReference>
<feature type="domain" description="C2H2-type" evidence="12">
    <location>
        <begin position="354"/>
        <end position="381"/>
    </location>
</feature>
<organism evidence="14">
    <name type="scientific">Medioppia subpectinata</name>
    <dbReference type="NCBI Taxonomy" id="1979941"/>
    <lineage>
        <taxon>Eukaryota</taxon>
        <taxon>Metazoa</taxon>
        <taxon>Ecdysozoa</taxon>
        <taxon>Arthropoda</taxon>
        <taxon>Chelicerata</taxon>
        <taxon>Arachnida</taxon>
        <taxon>Acari</taxon>
        <taxon>Acariformes</taxon>
        <taxon>Sarcoptiformes</taxon>
        <taxon>Oribatida</taxon>
        <taxon>Brachypylina</taxon>
        <taxon>Oppioidea</taxon>
        <taxon>Oppiidae</taxon>
        <taxon>Medioppia</taxon>
    </lineage>
</organism>
<dbReference type="CDD" id="cd06463">
    <property type="entry name" value="p23_like"/>
    <property type="match status" value="1"/>
</dbReference>
<keyword evidence="15" id="KW-1185">Reference proteome</keyword>
<accession>A0A7R9KEU9</accession>
<comment type="subcellular location">
    <subcellularLocation>
        <location evidence="1">Nucleus</location>
    </subcellularLocation>
</comment>
<dbReference type="OrthoDB" id="73639at2759"/>
<dbReference type="GO" id="GO:0003677">
    <property type="term" value="F:DNA binding"/>
    <property type="evidence" value="ECO:0007669"/>
    <property type="project" value="UniProtKB-KW"/>
</dbReference>
<dbReference type="Proteomes" id="UP000759131">
    <property type="component" value="Unassembled WGS sequence"/>
</dbReference>
<dbReference type="Gene3D" id="2.60.40.790">
    <property type="match status" value="1"/>
</dbReference>
<dbReference type="GO" id="GO:0005654">
    <property type="term" value="C:nucleoplasm"/>
    <property type="evidence" value="ECO:0007669"/>
    <property type="project" value="TreeGrafter"/>
</dbReference>
<dbReference type="GO" id="GO:0005737">
    <property type="term" value="C:cytoplasm"/>
    <property type="evidence" value="ECO:0007669"/>
    <property type="project" value="TreeGrafter"/>
</dbReference>
<dbReference type="Gene3D" id="3.30.160.60">
    <property type="entry name" value="Classic Zinc Finger"/>
    <property type="match status" value="1"/>
</dbReference>
<keyword evidence="10" id="KW-0539">Nucleus</keyword>
<dbReference type="Gene3D" id="3.40.50.1820">
    <property type="entry name" value="alpha/beta hydrolase"/>
    <property type="match status" value="1"/>
</dbReference>
<keyword evidence="9" id="KW-0325">Glycoprotein</keyword>
<protein>
    <submittedName>
        <fullName evidence="14">Uncharacterized protein</fullName>
    </submittedName>
</protein>
<dbReference type="PANTHER" id="PTHR12967:SF0">
    <property type="entry name" value="PROTEIN SHQ1 HOMOLOG"/>
    <property type="match status" value="1"/>
</dbReference>
<evidence type="ECO:0000256" key="4">
    <source>
        <dbReference type="ARBA" id="ARBA00022771"/>
    </source>
</evidence>
<proteinExistence type="predicted"/>
<keyword evidence="5" id="KW-0862">Zinc</keyword>
<evidence type="ECO:0000259" key="13">
    <source>
        <dbReference type="PROSITE" id="PS51203"/>
    </source>
</evidence>
<dbReference type="SUPFAM" id="SSF57667">
    <property type="entry name" value="beta-beta-alpha zinc fingers"/>
    <property type="match status" value="1"/>
</dbReference>
<evidence type="ECO:0000259" key="12">
    <source>
        <dbReference type="PROSITE" id="PS50157"/>
    </source>
</evidence>
<dbReference type="PROSITE" id="PS51203">
    <property type="entry name" value="CS"/>
    <property type="match status" value="1"/>
</dbReference>
<evidence type="ECO:0000256" key="6">
    <source>
        <dbReference type="ARBA" id="ARBA00023015"/>
    </source>
</evidence>
<evidence type="ECO:0000256" key="7">
    <source>
        <dbReference type="ARBA" id="ARBA00023125"/>
    </source>
</evidence>
<dbReference type="InterPro" id="IPR008978">
    <property type="entry name" value="HSP20-like_chaperone"/>
</dbReference>
<evidence type="ECO:0000313" key="15">
    <source>
        <dbReference type="Proteomes" id="UP000759131"/>
    </source>
</evidence>
<dbReference type="InterPro" id="IPR036236">
    <property type="entry name" value="Znf_C2H2_sf"/>
</dbReference>
<name>A0A7R9KEU9_9ACAR</name>
<dbReference type="InterPro" id="IPR048696">
    <property type="entry name" value="SHQ1-like_CS"/>
</dbReference>
<dbReference type="InterPro" id="IPR002018">
    <property type="entry name" value="CarbesteraseB"/>
</dbReference>
<sequence>MLTPIFSITQDQNFLFIRIKAPNARITDTEIQFEDNNFSFYSKPYYLRLTLPSKVIEDGEEETDYDSTNGTFVVKISKLIKGQHFEGLDLLTKLLSNKSNDESNRLPLIEVISSQEVDTGTSLSIESIDEDFDWHLEQTVRQETDDLLLFGKTYGFANQYSAVVARIVEEFNDLIDIKDPEHKSYSERRAERLAKESEDFSDDHYLSDLFDQKEIISNLITYEIPICDTFSDDQRFKLKNLPKKEYILEKNKSPPKQKKCKPLAKSSPKVDKILPEIDVNSNESQEMPSLDTDTSAMGMTTTTTTINTEMESDAIQSMTTSTDISIYYSNGSYAASDRSSLVKHNRIHTDERPYKCQLCRYASRNSSQLVVHLRTHTGLDIMVGVSRNEGSLVSRAAFNWMFARDINETDFDVLMDQLNNRFKDIDIPAVKDYYLKGVNTSDSQSLKHTFYDMVGDVWINCPAYLYAKQYGTKSPDSRVYYYEQTYQSKSMVNVGCVESTMGICHMADLPFVFGVPVMDGRNFTAIDITFSKQVMQMWTNFAKTGYLF</sequence>
<dbReference type="PROSITE" id="PS50157">
    <property type="entry name" value="ZINC_FINGER_C2H2_2"/>
    <property type="match status" value="1"/>
</dbReference>
<gene>
    <name evidence="14" type="ORF">OSB1V03_LOCUS1358</name>
</gene>
<reference evidence="14" key="1">
    <citation type="submission" date="2020-11" db="EMBL/GenBank/DDBJ databases">
        <authorList>
            <person name="Tran Van P."/>
        </authorList>
    </citation>
    <scope>NUCLEOTIDE SEQUENCE</scope>
</reference>